<dbReference type="AlphaFoldDB" id="A0A6J7PBR3"/>
<reference evidence="1" key="1">
    <citation type="submission" date="2020-05" db="EMBL/GenBank/DDBJ databases">
        <authorList>
            <person name="Chiriac C."/>
            <person name="Salcher M."/>
            <person name="Ghai R."/>
            <person name="Kavagutti S V."/>
        </authorList>
    </citation>
    <scope>NUCLEOTIDE SEQUENCE</scope>
</reference>
<gene>
    <name evidence="1" type="ORF">UFOPK3974_01503</name>
</gene>
<protein>
    <submittedName>
        <fullName evidence="1">Unannotated protein</fullName>
    </submittedName>
</protein>
<name>A0A6J7PBR3_9ZZZZ</name>
<proteinExistence type="predicted"/>
<dbReference type="EMBL" id="CAFBOR010000263">
    <property type="protein sequence ID" value="CAB5000859.1"/>
    <property type="molecule type" value="Genomic_DNA"/>
</dbReference>
<accession>A0A6J7PBR3</accession>
<organism evidence="1">
    <name type="scientific">freshwater metagenome</name>
    <dbReference type="NCBI Taxonomy" id="449393"/>
    <lineage>
        <taxon>unclassified sequences</taxon>
        <taxon>metagenomes</taxon>
        <taxon>ecological metagenomes</taxon>
    </lineage>
</organism>
<evidence type="ECO:0000313" key="1">
    <source>
        <dbReference type="EMBL" id="CAB5000859.1"/>
    </source>
</evidence>
<sequence length="322" mass="31611">MQIKSRIAGSAMALALALGMSAAPAFAASPVNPPVAVTGQTAFPQGTQVSRGICSGLLIGSLKASDGVNGLGTVNRDITSSSKGVQTSLGGTFGACLVQARIGVSAWTSPPGDLDTAFGLKTITKSGTKLHSSATSCNSDANGNGIPREPAAFVTKQVPTGLSVANGGAVVTTTAAVGGDFQTDTRALNGKFSYAFADGTKSDAYIRVQGFDTSLATIIWLTGIVTKGEFVGSTVGGNVWFNPVAKDKAATGYFGSAVAGSLAGNTVAYAPGYAGGLGGAGGAAIGCLTGGDMTPGITAVAIGSGSTDPLLGATSDGVRFLL</sequence>